<name>A0A8B9NZT9_APTOW</name>
<evidence type="ECO:0000256" key="1">
    <source>
        <dbReference type="SAM" id="MobiDB-lite"/>
    </source>
</evidence>
<reference evidence="2" key="1">
    <citation type="submission" date="2025-08" db="UniProtKB">
        <authorList>
            <consortium name="Ensembl"/>
        </authorList>
    </citation>
    <scope>IDENTIFICATION</scope>
</reference>
<feature type="region of interest" description="Disordered" evidence="1">
    <location>
        <begin position="1"/>
        <end position="25"/>
    </location>
</feature>
<evidence type="ECO:0000313" key="2">
    <source>
        <dbReference type="Ensembl" id="ENSAOWP00000002736.1"/>
    </source>
</evidence>
<protein>
    <submittedName>
        <fullName evidence="2">Uncharacterized protein</fullName>
    </submittedName>
</protein>
<dbReference type="Proteomes" id="UP000694424">
    <property type="component" value="Unplaced"/>
</dbReference>
<evidence type="ECO:0000313" key="3">
    <source>
        <dbReference type="Proteomes" id="UP000694424"/>
    </source>
</evidence>
<feature type="region of interest" description="Disordered" evidence="1">
    <location>
        <begin position="45"/>
        <end position="71"/>
    </location>
</feature>
<accession>A0A8B9NZT9</accession>
<dbReference type="Ensembl" id="ENSAOWT00000003146.1">
    <property type="protein sequence ID" value="ENSAOWP00000002736.1"/>
    <property type="gene ID" value="ENSAOWG00000001965.1"/>
</dbReference>
<organism evidence="2 3">
    <name type="scientific">Apteryx owenii</name>
    <name type="common">Little spotted kiwi</name>
    <dbReference type="NCBI Taxonomy" id="8824"/>
    <lineage>
        <taxon>Eukaryota</taxon>
        <taxon>Metazoa</taxon>
        <taxon>Chordata</taxon>
        <taxon>Craniata</taxon>
        <taxon>Vertebrata</taxon>
        <taxon>Euteleostomi</taxon>
        <taxon>Archelosauria</taxon>
        <taxon>Archosauria</taxon>
        <taxon>Dinosauria</taxon>
        <taxon>Saurischia</taxon>
        <taxon>Theropoda</taxon>
        <taxon>Coelurosauria</taxon>
        <taxon>Aves</taxon>
        <taxon>Palaeognathae</taxon>
        <taxon>Apterygiformes</taxon>
        <taxon>Apterygidae</taxon>
        <taxon>Apteryx</taxon>
    </lineage>
</organism>
<proteinExistence type="predicted"/>
<keyword evidence="3" id="KW-1185">Reference proteome</keyword>
<reference evidence="2" key="2">
    <citation type="submission" date="2025-09" db="UniProtKB">
        <authorList>
            <consortium name="Ensembl"/>
        </authorList>
    </citation>
    <scope>IDENTIFICATION</scope>
</reference>
<sequence>METLHEATEIPTGAGDPPWGRGDPHHETVEVLTVWYPARQSLRLDPKPARGHHGHLLLPGPGRADQLGDGV</sequence>
<dbReference type="AlphaFoldDB" id="A0A8B9NZT9"/>